<dbReference type="Proteomes" id="UP000000442">
    <property type="component" value="Chromosome"/>
</dbReference>
<dbReference type="Gene3D" id="1.10.287.470">
    <property type="entry name" value="Helix hairpin bin"/>
    <property type="match status" value="1"/>
</dbReference>
<keyword evidence="1" id="KW-0472">Membrane</keyword>
<dbReference type="AlphaFoldDB" id="C0QIF6"/>
<keyword evidence="3" id="KW-1185">Reference proteome</keyword>
<dbReference type="RefSeq" id="WP_015906607.1">
    <property type="nucleotide sequence ID" value="NC_012108.1"/>
</dbReference>
<dbReference type="PANTHER" id="PTHR30438:SF2">
    <property type="entry name" value="MEMBRANE PROTEIN"/>
    <property type="match status" value="1"/>
</dbReference>
<organism evidence="2 3">
    <name type="scientific">Desulforapulum autotrophicum (strain ATCC 43914 / DSM 3382 / VKM B-1955 / HRM2)</name>
    <name type="common">Desulfobacterium autotrophicum</name>
    <dbReference type="NCBI Taxonomy" id="177437"/>
    <lineage>
        <taxon>Bacteria</taxon>
        <taxon>Pseudomonadati</taxon>
        <taxon>Thermodesulfobacteriota</taxon>
        <taxon>Desulfobacteria</taxon>
        <taxon>Desulfobacterales</taxon>
        <taxon>Desulfobacteraceae</taxon>
        <taxon>Desulforapulum</taxon>
    </lineage>
</organism>
<reference evidence="2 3" key="1">
    <citation type="journal article" date="2009" name="Environ. Microbiol.">
        <title>Genome sequence of Desulfobacterium autotrophicum HRM2, a marine sulfate reducer oxidizing organic carbon completely to carbon dioxide.</title>
        <authorList>
            <person name="Strittmatter A.W."/>
            <person name="Liesegang H."/>
            <person name="Rabus R."/>
            <person name="Decker I."/>
            <person name="Amann J."/>
            <person name="Andres S."/>
            <person name="Henne A."/>
            <person name="Fricke W.F."/>
            <person name="Martinez-Arias R."/>
            <person name="Bartels D."/>
            <person name="Goesmann A."/>
            <person name="Krause L."/>
            <person name="Puehler A."/>
            <person name="Klenk H.P."/>
            <person name="Richter M."/>
            <person name="Schuler M."/>
            <person name="Gloeckner F.O."/>
            <person name="Meyerdierks A."/>
            <person name="Gottschalk G."/>
            <person name="Amann R."/>
        </authorList>
    </citation>
    <scope>NUCLEOTIDE SEQUENCE [LARGE SCALE GENOMIC DNA]</scope>
    <source>
        <strain evidence="3">ATCC 43914 / DSM 3382 / HRM2</strain>
    </source>
</reference>
<dbReference type="EMBL" id="CP001087">
    <property type="protein sequence ID" value="ACN17900.1"/>
    <property type="molecule type" value="Genomic_DNA"/>
</dbReference>
<dbReference type="Gene3D" id="2.40.50.100">
    <property type="match status" value="1"/>
</dbReference>
<dbReference type="eggNOG" id="COG0845">
    <property type="taxonomic scope" value="Bacteria"/>
</dbReference>
<protein>
    <submittedName>
        <fullName evidence="2">Secretion protein</fullName>
    </submittedName>
</protein>
<sequence>MVNNKQIFKKGWILWIALMIVTGAMVLLWSRNRGLEKPDTIASGNGRIEATEVDIATKYQGRIAEIFCREGDFVAADQILARMDTKILEAQLRQAKASVEQVRHGRRFAQALVQQRTSELAVAKKDYQRSQATYESNKYAISARQLDHDRATMETAAALLAEARAQVLESEAMINISIAKTEEIEATLKDSILKTPIQGRVLYRLAEPGEVLGAGGKVLTVLDLTDVYMSIFLPTAQAGRVDIGAEARLVFDALPDIAVPARVSFVAPNAQFTPKAVETRTEREKLMFRIKVKIAPELLMGHLEKVKTGVPGVAYVRLDPQAQWPEDVQRRSLP</sequence>
<name>C0QIF6_DESAH</name>
<accession>C0QIF6</accession>
<evidence type="ECO:0000313" key="3">
    <source>
        <dbReference type="Proteomes" id="UP000000442"/>
    </source>
</evidence>
<keyword evidence="1" id="KW-1133">Transmembrane helix</keyword>
<dbReference type="PANTHER" id="PTHR30438">
    <property type="entry name" value="36 KDA ANTIGEN-RELATED"/>
    <property type="match status" value="1"/>
</dbReference>
<keyword evidence="1" id="KW-0812">Transmembrane</keyword>
<feature type="transmembrane region" description="Helical" evidence="1">
    <location>
        <begin position="12"/>
        <end position="30"/>
    </location>
</feature>
<dbReference type="Gene3D" id="2.40.30.170">
    <property type="match status" value="1"/>
</dbReference>
<dbReference type="GO" id="GO:0005886">
    <property type="term" value="C:plasma membrane"/>
    <property type="evidence" value="ECO:0007669"/>
    <property type="project" value="TreeGrafter"/>
</dbReference>
<dbReference type="STRING" id="177437.HRM2_48520"/>
<dbReference type="SUPFAM" id="SSF111369">
    <property type="entry name" value="HlyD-like secretion proteins"/>
    <property type="match status" value="1"/>
</dbReference>
<dbReference type="HOGENOM" id="CLU_018816_6_0_7"/>
<gene>
    <name evidence="2" type="ordered locus">HRM2_48520</name>
</gene>
<evidence type="ECO:0000256" key="1">
    <source>
        <dbReference type="SAM" id="Phobius"/>
    </source>
</evidence>
<evidence type="ECO:0000313" key="2">
    <source>
        <dbReference type="EMBL" id="ACN17900.1"/>
    </source>
</evidence>
<dbReference type="KEGG" id="dat:HRM2_48520"/>
<proteinExistence type="predicted"/>